<reference evidence="3 5" key="2">
    <citation type="submission" date="2019-07" db="EMBL/GenBank/DDBJ databases">
        <title>Comparative genome analysis of staphylococcus lugdunensis shows clonal complex-dependent diversity of the putative virulence factor, ess/type vii locus.</title>
        <authorList>
            <person name="Lebeurre J."/>
            <person name="Dahyot S."/>
            <person name="Diene S."/>
            <person name="Paulay A."/>
            <person name="Aubourg M."/>
            <person name="Argemi X."/>
            <person name="Giard J.-C."/>
            <person name="Tournier I."/>
            <person name="Francois P."/>
            <person name="Pestel-Caron M."/>
        </authorList>
    </citation>
    <scope>NUCLEOTIDE SEQUENCE [LARGE SCALE GENOMIC DNA]</scope>
    <source>
        <strain evidence="3 5">SL13</strain>
    </source>
</reference>
<accession>A0ABD4EHV0</accession>
<evidence type="ECO:0000256" key="1">
    <source>
        <dbReference type="SAM" id="Phobius"/>
    </source>
</evidence>
<evidence type="ECO:0000313" key="2">
    <source>
        <dbReference type="EMBL" id="KXA39855.1"/>
    </source>
</evidence>
<dbReference type="EMBL" id="LRQI01000021">
    <property type="protein sequence ID" value="KXA39855.1"/>
    <property type="molecule type" value="Genomic_DNA"/>
</dbReference>
<sequence length="64" mass="7571">MNENLEKYIKSLPILGLFISIFLMILFFFIWKAEGNLFIIFLYCLLPVIVNTSIYGAFKLYKNK</sequence>
<feature type="transmembrane region" description="Helical" evidence="1">
    <location>
        <begin position="12"/>
        <end position="31"/>
    </location>
</feature>
<keyword evidence="1" id="KW-0812">Transmembrane</keyword>
<evidence type="ECO:0008006" key="6">
    <source>
        <dbReference type="Google" id="ProtNLM"/>
    </source>
</evidence>
<keyword evidence="5" id="KW-1185">Reference proteome</keyword>
<organism evidence="2 4">
    <name type="scientific">Staphylococcus lugdunensis</name>
    <dbReference type="NCBI Taxonomy" id="28035"/>
    <lineage>
        <taxon>Bacteria</taxon>
        <taxon>Bacillati</taxon>
        <taxon>Bacillota</taxon>
        <taxon>Bacilli</taxon>
        <taxon>Bacillales</taxon>
        <taxon>Staphylococcaceae</taxon>
        <taxon>Staphylococcus</taxon>
    </lineage>
</organism>
<reference evidence="2 4" key="1">
    <citation type="submission" date="2016-01" db="EMBL/GenBank/DDBJ databases">
        <authorList>
            <person name="Mitreva M."/>
            <person name="Pepin K.H."/>
            <person name="Mihindukulasuriya K.A."/>
            <person name="Fulton R."/>
            <person name="Fronick C."/>
            <person name="O'Laughlin M."/>
            <person name="Miner T."/>
            <person name="Herter B."/>
            <person name="Rosa B.A."/>
            <person name="Cordes M."/>
            <person name="Tomlinson C."/>
            <person name="Wollam A."/>
            <person name="Palsikar V.B."/>
            <person name="Mardis E.R."/>
            <person name="Wilson R.K."/>
        </authorList>
    </citation>
    <scope>NUCLEOTIDE SEQUENCE [LARGE SCALE GENOMIC DNA]</scope>
    <source>
        <strain evidence="2 4">MJR7738</strain>
    </source>
</reference>
<evidence type="ECO:0000313" key="4">
    <source>
        <dbReference type="Proteomes" id="UP000070063"/>
    </source>
</evidence>
<dbReference type="AlphaFoldDB" id="A0ABD4EHV0"/>
<dbReference type="EMBL" id="CP041722">
    <property type="protein sequence ID" value="QEX37444.1"/>
    <property type="molecule type" value="Genomic_DNA"/>
</dbReference>
<evidence type="ECO:0000313" key="5">
    <source>
        <dbReference type="Proteomes" id="UP000325462"/>
    </source>
</evidence>
<gene>
    <name evidence="3" type="ORF">FO454_00370</name>
    <name evidence="2" type="ORF">HMPREF3225_00465</name>
</gene>
<dbReference type="RefSeq" id="WP_002460200.1">
    <property type="nucleotide sequence ID" value="NZ_CP020406.2"/>
</dbReference>
<keyword evidence="1" id="KW-0472">Membrane</keyword>
<keyword evidence="1" id="KW-1133">Transmembrane helix</keyword>
<dbReference type="Proteomes" id="UP000070063">
    <property type="component" value="Unassembled WGS sequence"/>
</dbReference>
<dbReference type="Proteomes" id="UP000325462">
    <property type="component" value="Chromosome"/>
</dbReference>
<feature type="transmembrane region" description="Helical" evidence="1">
    <location>
        <begin position="37"/>
        <end position="58"/>
    </location>
</feature>
<protein>
    <recommendedName>
        <fullName evidence="6">Doubtful CDS</fullName>
    </recommendedName>
</protein>
<evidence type="ECO:0000313" key="3">
    <source>
        <dbReference type="EMBL" id="QEX37444.1"/>
    </source>
</evidence>
<proteinExistence type="predicted"/>
<name>A0ABD4EHV0_STALU</name>